<dbReference type="Proteomes" id="UP000019491">
    <property type="component" value="Unassembled WGS sequence"/>
</dbReference>
<dbReference type="AlphaFoldDB" id="X0QD48"/>
<name>X0QD48_RHOWR</name>
<reference evidence="1 2" key="1">
    <citation type="submission" date="2014-02" db="EMBL/GenBank/DDBJ databases">
        <title>Whole genome shotgun sequence of Rhodococcus wratislaviensis NBRC 100605.</title>
        <authorList>
            <person name="Hosoyama A."/>
            <person name="Tsuchikane K."/>
            <person name="Yoshida I."/>
            <person name="Ohji S."/>
            <person name="Ichikawa N."/>
            <person name="Yamazoe A."/>
            <person name="Fujita N."/>
        </authorList>
    </citation>
    <scope>NUCLEOTIDE SEQUENCE [LARGE SCALE GENOMIC DNA]</scope>
    <source>
        <strain evidence="1 2">NBRC 100605</strain>
    </source>
</reference>
<proteinExistence type="predicted"/>
<comment type="caution">
    <text evidence="1">The sequence shown here is derived from an EMBL/GenBank/DDBJ whole genome shotgun (WGS) entry which is preliminary data.</text>
</comment>
<organism evidence="1 2">
    <name type="scientific">Rhodococcus wratislaviensis NBRC 100605</name>
    <dbReference type="NCBI Taxonomy" id="1219028"/>
    <lineage>
        <taxon>Bacteria</taxon>
        <taxon>Bacillati</taxon>
        <taxon>Actinomycetota</taxon>
        <taxon>Actinomycetes</taxon>
        <taxon>Mycobacteriales</taxon>
        <taxon>Nocardiaceae</taxon>
        <taxon>Rhodococcus</taxon>
    </lineage>
</organism>
<protein>
    <submittedName>
        <fullName evidence="1">Uncharacterized protein</fullName>
    </submittedName>
</protein>
<keyword evidence="2" id="KW-1185">Reference proteome</keyword>
<sequence>MRRWHRDVGICPQSPATIVFAILILEEPGELPHEELLLTTAVVTIGLSVLAHGLSVAPLANPYATWFRNNPRGETQPAQQTTPSP</sequence>
<dbReference type="RefSeq" id="WP_037239719.1">
    <property type="nucleotide sequence ID" value="NZ_BAWF01000060.1"/>
</dbReference>
<evidence type="ECO:0000313" key="1">
    <source>
        <dbReference type="EMBL" id="GAF48836.1"/>
    </source>
</evidence>
<gene>
    <name evidence="1" type="ORF">RW1_060_00460</name>
</gene>
<dbReference type="EMBL" id="BAWF01000060">
    <property type="protein sequence ID" value="GAF48836.1"/>
    <property type="molecule type" value="Genomic_DNA"/>
</dbReference>
<evidence type="ECO:0000313" key="2">
    <source>
        <dbReference type="Proteomes" id="UP000019491"/>
    </source>
</evidence>
<accession>X0QD48</accession>